<feature type="compositionally biased region" description="Acidic residues" evidence="1">
    <location>
        <begin position="966"/>
        <end position="985"/>
    </location>
</feature>
<sequence>MASLPPVPTNISKRKTLSEQLDRLPDATEEEQIELIEEIQQQSVLYKGFRHNAPRTQHRQNHHLAEYTRWLLWVNRRAQDEFPTEHELDEFRLPSNPVQHDAMFERFRQFLLFVFKMTEPRSRASGQHIQYRTLVQYRDSLVFWVRYKARMRNSPFPNNARMFYIMTEAMRAVMKAFPNQGVNKRKAYLGLGELRELFDHDAIHCMSIEYAEQHWAAWCILRLTACRAGSICLSSRFTSNPPLKWSNLEFIPGSEPGQFDLVIHFENINLKKPHDPEAAMNQPGDDSLHVTIASPDANNLIFSAAHRLLVIALRRGILVGINSIDDLMNCTLARIPIKPEAMNDPLFYAGRARGAGIDMSSPLRVNALSEYLRKVARKVGYIFAVLGVTPIRRRALTDIVTRLGKDAARRIAGHSPESQTLERYYLQVGVSFKQTSALLEQALDKDDQQGFSNELRKKWAPLSTEKLRDESVQRTRGAALRIMTDRLALADADDNPTDNLDAAARRQYRARLRRIAQKALFEHEQKQQQLTIQEVRQRTEAIAASSFADAVLERALEIRAAQVESREDADGDVDMEENQNDEDEEGGEYDDEESFEGFGDDDGGTDESGNSESQEEQDLEDAALEEASRHITIPPEREMEMDSQTDMAASYRDQATAFMEILLDNSMNRVADPWAAREKTCPDCFDDETISVERKAYEYSSEAKLDNHLNGNTHTAEEKFKRAAIARFEANDEESWVCPYCEQAGQDRAAHFSGTDIPPSSFSKLTRLVAHVRASNAETDGRKHDELKDLGGWYDPALARRTDPQTAIKASQGGAKNLKKMGIELIKVRSTPGTEPYPHPHMPGLVKGMPNSEGIPSKFATSLSTGQQPQPPMPLKFATSLQYGAPSTSVGIPSAFQGSLALGSATSGTVTTPARTQGPPQKSTPRPAPPTDPTARRVSLGTRSMARPSSLSEPVMLSDNSKSSSIEDDEDDEDDEDEDMEEDGE</sequence>
<reference evidence="2 3" key="1">
    <citation type="submission" date="2016-10" db="EMBL/GenBank/DDBJ databases">
        <authorList>
            <person name="Varghese N."/>
        </authorList>
    </citation>
    <scope>NUCLEOTIDE SEQUENCE [LARGE SCALE GENOMIC DNA]</scope>
</reference>
<evidence type="ECO:0000256" key="1">
    <source>
        <dbReference type="SAM" id="MobiDB-lite"/>
    </source>
</evidence>
<feature type="region of interest" description="Disordered" evidence="1">
    <location>
        <begin position="562"/>
        <end position="623"/>
    </location>
</feature>
<feature type="region of interest" description="Disordered" evidence="1">
    <location>
        <begin position="906"/>
        <end position="985"/>
    </location>
</feature>
<dbReference type="AlphaFoldDB" id="A0A1Y6LKB7"/>
<accession>A0A1Y6LKB7</accession>
<feature type="region of interest" description="Disordered" evidence="1">
    <location>
        <begin position="844"/>
        <end position="878"/>
    </location>
</feature>
<dbReference type="EMBL" id="LT882679">
    <property type="protein sequence ID" value="SMY24059.1"/>
    <property type="molecule type" value="Genomic_DNA"/>
</dbReference>
<feature type="compositionally biased region" description="Polar residues" evidence="1">
    <location>
        <begin position="906"/>
        <end position="923"/>
    </location>
</feature>
<proteinExistence type="predicted"/>
<organism evidence="2 3">
    <name type="scientific">Zymoseptoria tritici ST99CH_1A5</name>
    <dbReference type="NCBI Taxonomy" id="1276529"/>
    <lineage>
        <taxon>Eukaryota</taxon>
        <taxon>Fungi</taxon>
        <taxon>Dikarya</taxon>
        <taxon>Ascomycota</taxon>
        <taxon>Pezizomycotina</taxon>
        <taxon>Dothideomycetes</taxon>
        <taxon>Dothideomycetidae</taxon>
        <taxon>Mycosphaerellales</taxon>
        <taxon>Mycosphaerellaceae</taxon>
        <taxon>Zymoseptoria</taxon>
    </lineage>
</organism>
<evidence type="ECO:0000313" key="3">
    <source>
        <dbReference type="Proteomes" id="UP000215453"/>
    </source>
</evidence>
<feature type="compositionally biased region" description="Acidic residues" evidence="1">
    <location>
        <begin position="567"/>
        <end position="605"/>
    </location>
</feature>
<name>A0A1Y6LKB7_ZYMTR</name>
<feature type="compositionally biased region" description="Polar residues" evidence="1">
    <location>
        <begin position="859"/>
        <end position="868"/>
    </location>
</feature>
<protein>
    <submittedName>
        <fullName evidence="2">Uncharacterized protein</fullName>
    </submittedName>
</protein>
<feature type="compositionally biased region" description="Acidic residues" evidence="1">
    <location>
        <begin position="613"/>
        <end position="623"/>
    </location>
</feature>
<feature type="compositionally biased region" description="Polar residues" evidence="1">
    <location>
        <begin position="947"/>
        <end position="964"/>
    </location>
</feature>
<evidence type="ECO:0000313" key="2">
    <source>
        <dbReference type="EMBL" id="SMY24059.1"/>
    </source>
</evidence>
<dbReference type="Proteomes" id="UP000215453">
    <property type="component" value="Chromosome 4"/>
</dbReference>
<gene>
    <name evidence="2" type="ORF">ZT1A5_G5500</name>
</gene>